<evidence type="ECO:0000259" key="8">
    <source>
        <dbReference type="PROSITE" id="PS51202"/>
    </source>
</evidence>
<gene>
    <name evidence="9" type="ORF">MW046_11780</name>
</gene>
<dbReference type="Pfam" id="PF02080">
    <property type="entry name" value="TrkA_C"/>
    <property type="match status" value="1"/>
</dbReference>
<dbReference type="InterPro" id="IPR050721">
    <property type="entry name" value="Trk_Ktr_HKT_K-transport"/>
</dbReference>
<dbReference type="InterPro" id="IPR036721">
    <property type="entry name" value="RCK_C_sf"/>
</dbReference>
<keyword evidence="6" id="KW-0406">Ion transport</keyword>
<dbReference type="PANTHER" id="PTHR43833:SF5">
    <property type="entry name" value="TRK SYSTEM POTASSIUM UPTAKE PROTEIN TRKA"/>
    <property type="match status" value="1"/>
</dbReference>
<name>A0A8U0A1H0_9EURY</name>
<protein>
    <submittedName>
        <fullName evidence="9">TrkA family potassium uptake protein</fullName>
    </submittedName>
</protein>
<keyword evidence="3" id="KW-0633">Potassium transport</keyword>
<dbReference type="PANTHER" id="PTHR43833">
    <property type="entry name" value="POTASSIUM CHANNEL PROTEIN 2-RELATED-RELATED"/>
    <property type="match status" value="1"/>
</dbReference>
<dbReference type="SUPFAM" id="SSF51735">
    <property type="entry name" value="NAD(P)-binding Rossmann-fold domains"/>
    <property type="match status" value="1"/>
</dbReference>
<evidence type="ECO:0000313" key="10">
    <source>
        <dbReference type="Proteomes" id="UP000831768"/>
    </source>
</evidence>
<dbReference type="InterPro" id="IPR036291">
    <property type="entry name" value="NAD(P)-bd_dom_sf"/>
</dbReference>
<dbReference type="EMBL" id="CP096019">
    <property type="protein sequence ID" value="UPM42629.1"/>
    <property type="molecule type" value="Genomic_DNA"/>
</dbReference>
<evidence type="ECO:0000256" key="6">
    <source>
        <dbReference type="ARBA" id="ARBA00023065"/>
    </source>
</evidence>
<sequence length="233" mass="25347">MYLIVVGAGDIGTQLIDIATSSGNEVVVLERDRERAEIAANAFDCLVLNDDATVQDTLTDAGIERADAIISTTDRDATNVMVCLLAEEFGVPNIVSVVHDPDHMNVFERVGANTLQNPQRLIADHLFRSVERPSVIDYMHIGETAEVFEIRVGDEAPIAGKTLSTAASEGIIPEDTLIVAIDREDSDNPITPLGDTHIEHGDLVTVYSERGATPELTDLFGHFEGYEQMVDRS</sequence>
<dbReference type="GeneID" id="71928737"/>
<keyword evidence="4" id="KW-0630">Potassium</keyword>
<evidence type="ECO:0000256" key="2">
    <source>
        <dbReference type="ARBA" id="ARBA00022448"/>
    </source>
</evidence>
<evidence type="ECO:0000256" key="3">
    <source>
        <dbReference type="ARBA" id="ARBA00022538"/>
    </source>
</evidence>
<dbReference type="PROSITE" id="PS51202">
    <property type="entry name" value="RCK_C"/>
    <property type="match status" value="1"/>
</dbReference>
<accession>A0A8U0A1H0</accession>
<dbReference type="Proteomes" id="UP000831768">
    <property type="component" value="Chromosome"/>
</dbReference>
<evidence type="ECO:0000256" key="1">
    <source>
        <dbReference type="ARBA" id="ARBA00003660"/>
    </source>
</evidence>
<evidence type="ECO:0000259" key="7">
    <source>
        <dbReference type="PROSITE" id="PS51201"/>
    </source>
</evidence>
<evidence type="ECO:0000256" key="5">
    <source>
        <dbReference type="ARBA" id="ARBA00023027"/>
    </source>
</evidence>
<evidence type="ECO:0000313" key="9">
    <source>
        <dbReference type="EMBL" id="UPM42629.1"/>
    </source>
</evidence>
<keyword evidence="2" id="KW-0813">Transport</keyword>
<dbReference type="InterPro" id="IPR006036">
    <property type="entry name" value="K_uptake_TrkA"/>
</dbReference>
<reference evidence="9" key="1">
    <citation type="submission" date="2022-04" db="EMBL/GenBank/DDBJ databases">
        <title>Halocatena sp. nov., isolated from a salt lake.</title>
        <authorList>
            <person name="Cui H.-L."/>
        </authorList>
    </citation>
    <scope>NUCLEOTIDE SEQUENCE</scope>
    <source>
        <strain evidence="9">AD-1</strain>
    </source>
</reference>
<organism evidence="9 10">
    <name type="scientific">Halocatena salina</name>
    <dbReference type="NCBI Taxonomy" id="2934340"/>
    <lineage>
        <taxon>Archaea</taxon>
        <taxon>Methanobacteriati</taxon>
        <taxon>Methanobacteriota</taxon>
        <taxon>Stenosarchaea group</taxon>
        <taxon>Halobacteria</taxon>
        <taxon>Halobacteriales</taxon>
        <taxon>Natronomonadaceae</taxon>
        <taxon>Halocatena</taxon>
    </lineage>
</organism>
<dbReference type="RefSeq" id="WP_247993300.1">
    <property type="nucleotide sequence ID" value="NZ_CP096019.1"/>
</dbReference>
<dbReference type="InterPro" id="IPR003148">
    <property type="entry name" value="RCK_N"/>
</dbReference>
<dbReference type="Gene3D" id="3.40.50.720">
    <property type="entry name" value="NAD(P)-binding Rossmann-like Domain"/>
    <property type="match status" value="1"/>
</dbReference>
<dbReference type="SUPFAM" id="SSF116726">
    <property type="entry name" value="TrkA C-terminal domain-like"/>
    <property type="match status" value="1"/>
</dbReference>
<keyword evidence="10" id="KW-1185">Reference proteome</keyword>
<dbReference type="PROSITE" id="PS51201">
    <property type="entry name" value="RCK_N"/>
    <property type="match status" value="1"/>
</dbReference>
<proteinExistence type="predicted"/>
<feature type="domain" description="RCK N-terminal" evidence="7">
    <location>
        <begin position="1"/>
        <end position="127"/>
    </location>
</feature>
<dbReference type="AlphaFoldDB" id="A0A8U0A1H0"/>
<feature type="domain" description="RCK C-terminal" evidence="8">
    <location>
        <begin position="133"/>
        <end position="222"/>
    </location>
</feature>
<dbReference type="KEGG" id="haad:MW046_11780"/>
<dbReference type="PRINTS" id="PR00335">
    <property type="entry name" value="KUPTAKETRKA"/>
</dbReference>
<dbReference type="GO" id="GO:0005886">
    <property type="term" value="C:plasma membrane"/>
    <property type="evidence" value="ECO:0007669"/>
    <property type="project" value="InterPro"/>
</dbReference>
<dbReference type="Pfam" id="PF02254">
    <property type="entry name" value="TrkA_N"/>
    <property type="match status" value="1"/>
</dbReference>
<evidence type="ECO:0000256" key="4">
    <source>
        <dbReference type="ARBA" id="ARBA00022958"/>
    </source>
</evidence>
<keyword evidence="5" id="KW-0520">NAD</keyword>
<dbReference type="InterPro" id="IPR006037">
    <property type="entry name" value="RCK_C"/>
</dbReference>
<dbReference type="Gene3D" id="3.30.70.1450">
    <property type="entry name" value="Regulator of K+ conductance, C-terminal domain"/>
    <property type="match status" value="1"/>
</dbReference>
<comment type="function">
    <text evidence="1">Part of a potassium transport system.</text>
</comment>
<dbReference type="GO" id="GO:0015079">
    <property type="term" value="F:potassium ion transmembrane transporter activity"/>
    <property type="evidence" value="ECO:0007669"/>
    <property type="project" value="InterPro"/>
</dbReference>